<organism evidence="1 2">
    <name type="scientific">Turnera subulata</name>
    <dbReference type="NCBI Taxonomy" id="218843"/>
    <lineage>
        <taxon>Eukaryota</taxon>
        <taxon>Viridiplantae</taxon>
        <taxon>Streptophyta</taxon>
        <taxon>Embryophyta</taxon>
        <taxon>Tracheophyta</taxon>
        <taxon>Spermatophyta</taxon>
        <taxon>Magnoliopsida</taxon>
        <taxon>eudicotyledons</taxon>
        <taxon>Gunneridae</taxon>
        <taxon>Pentapetalae</taxon>
        <taxon>rosids</taxon>
        <taxon>fabids</taxon>
        <taxon>Malpighiales</taxon>
        <taxon>Passifloraceae</taxon>
        <taxon>Turnera</taxon>
    </lineage>
</organism>
<dbReference type="Gene3D" id="2.80.10.50">
    <property type="match status" value="1"/>
</dbReference>
<comment type="caution">
    <text evidence="1">The sequence shown here is derived from an EMBL/GenBank/DDBJ whole genome shotgun (WGS) entry which is preliminary data.</text>
</comment>
<name>A0A9Q0FUI6_9ROSI</name>
<keyword evidence="2" id="KW-1185">Reference proteome</keyword>
<dbReference type="EMBL" id="JAKUCV010003720">
    <property type="protein sequence ID" value="KAJ4837866.1"/>
    <property type="molecule type" value="Genomic_DNA"/>
</dbReference>
<dbReference type="SUPFAM" id="SSF50386">
    <property type="entry name" value="STI-like"/>
    <property type="match status" value="1"/>
</dbReference>
<dbReference type="InterPro" id="IPR011065">
    <property type="entry name" value="Kunitz_inhibitor_STI-like_sf"/>
</dbReference>
<proteinExistence type="predicted"/>
<dbReference type="AlphaFoldDB" id="A0A9Q0FUI6"/>
<evidence type="ECO:0000313" key="2">
    <source>
        <dbReference type="Proteomes" id="UP001141552"/>
    </source>
</evidence>
<protein>
    <submittedName>
        <fullName evidence="1">Uncharacterized protein</fullName>
    </submittedName>
</protein>
<sequence length="85" mass="8869">MLPLNSSESSSGLLESVAPANLGNEECPGAVIVESVVPQYVPVVFTTAGYSSDHQSVVIDENTDVNISFNFTDDGSACPALIVDH</sequence>
<reference evidence="1" key="2">
    <citation type="journal article" date="2023" name="Plants (Basel)">
        <title>Annotation of the Turnera subulata (Passifloraceae) Draft Genome Reveals the S-Locus Evolved after the Divergence of Turneroideae from Passifloroideae in a Stepwise Manner.</title>
        <authorList>
            <person name="Henning P.M."/>
            <person name="Roalson E.H."/>
            <person name="Mir W."/>
            <person name="McCubbin A.G."/>
            <person name="Shore J.S."/>
        </authorList>
    </citation>
    <scope>NUCLEOTIDE SEQUENCE</scope>
    <source>
        <strain evidence="1">F60SS</strain>
    </source>
</reference>
<accession>A0A9Q0FUI6</accession>
<evidence type="ECO:0000313" key="1">
    <source>
        <dbReference type="EMBL" id="KAJ4837866.1"/>
    </source>
</evidence>
<dbReference type="Proteomes" id="UP001141552">
    <property type="component" value="Unassembled WGS sequence"/>
</dbReference>
<reference evidence="1" key="1">
    <citation type="submission" date="2022-02" db="EMBL/GenBank/DDBJ databases">
        <authorList>
            <person name="Henning P.M."/>
            <person name="McCubbin A.G."/>
            <person name="Shore J.S."/>
        </authorList>
    </citation>
    <scope>NUCLEOTIDE SEQUENCE</scope>
    <source>
        <strain evidence="1">F60SS</strain>
        <tissue evidence="1">Leaves</tissue>
    </source>
</reference>
<gene>
    <name evidence="1" type="ORF">Tsubulata_019749</name>
</gene>